<sequence>GSGGHWVKTPGLQTHSQPCEAVCDLCFDPAITASSMRVAIRHRYNIKGSLCKDICVSCFCEWCSWCQMHRELKQRGQNSTAIVNVPPARGM</sequence>
<dbReference type="InterPro" id="IPR006461">
    <property type="entry name" value="PLAC_motif_containing"/>
</dbReference>
<dbReference type="Ensembl" id="ENSMALT00000027572.1">
    <property type="protein sequence ID" value="ENSMALP00000027070.1"/>
    <property type="gene ID" value="ENSMALG00000018774.1"/>
</dbReference>
<comment type="similarity">
    <text evidence="1">Belongs to the cornifelin family.</text>
</comment>
<dbReference type="PANTHER" id="PTHR15907">
    <property type="entry name" value="DUF614 FAMILY PROTEIN-RELATED"/>
    <property type="match status" value="1"/>
</dbReference>
<dbReference type="Proteomes" id="UP000261600">
    <property type="component" value="Unplaced"/>
</dbReference>
<reference evidence="2" key="2">
    <citation type="submission" date="2025-09" db="UniProtKB">
        <authorList>
            <consortium name="Ensembl"/>
        </authorList>
    </citation>
    <scope>IDENTIFICATION</scope>
</reference>
<evidence type="ECO:0000256" key="1">
    <source>
        <dbReference type="ARBA" id="ARBA00009024"/>
    </source>
</evidence>
<dbReference type="Pfam" id="PF04749">
    <property type="entry name" value="PLAC8"/>
    <property type="match status" value="1"/>
</dbReference>
<name>A0A3Q3K2R8_MONAL</name>
<dbReference type="NCBIfam" id="TIGR01571">
    <property type="entry name" value="A_thal_Cys_rich"/>
    <property type="match status" value="1"/>
</dbReference>
<reference evidence="2" key="1">
    <citation type="submission" date="2025-08" db="UniProtKB">
        <authorList>
            <consortium name="Ensembl"/>
        </authorList>
    </citation>
    <scope>IDENTIFICATION</scope>
</reference>
<evidence type="ECO:0000313" key="2">
    <source>
        <dbReference type="Ensembl" id="ENSMALP00000027070.1"/>
    </source>
</evidence>
<organism evidence="2 3">
    <name type="scientific">Monopterus albus</name>
    <name type="common">Swamp eel</name>
    <dbReference type="NCBI Taxonomy" id="43700"/>
    <lineage>
        <taxon>Eukaryota</taxon>
        <taxon>Metazoa</taxon>
        <taxon>Chordata</taxon>
        <taxon>Craniata</taxon>
        <taxon>Vertebrata</taxon>
        <taxon>Euteleostomi</taxon>
        <taxon>Actinopterygii</taxon>
        <taxon>Neopterygii</taxon>
        <taxon>Teleostei</taxon>
        <taxon>Neoteleostei</taxon>
        <taxon>Acanthomorphata</taxon>
        <taxon>Anabantaria</taxon>
        <taxon>Synbranchiformes</taxon>
        <taxon>Synbranchidae</taxon>
        <taxon>Monopterus</taxon>
    </lineage>
</organism>
<keyword evidence="3" id="KW-1185">Reference proteome</keyword>
<dbReference type="AlphaFoldDB" id="A0A3Q3K2R8"/>
<evidence type="ECO:0008006" key="4">
    <source>
        <dbReference type="Google" id="ProtNLM"/>
    </source>
</evidence>
<evidence type="ECO:0000313" key="3">
    <source>
        <dbReference type="Proteomes" id="UP000261600"/>
    </source>
</evidence>
<proteinExistence type="inferred from homology"/>
<accession>A0A3Q3K2R8</accession>
<protein>
    <recommendedName>
        <fullName evidence="4">Plac8 onzin related protein 2</fullName>
    </recommendedName>
</protein>